<evidence type="ECO:0000313" key="2">
    <source>
        <dbReference type="Proteomes" id="UP000324222"/>
    </source>
</evidence>
<protein>
    <submittedName>
        <fullName evidence="1">Uncharacterized protein</fullName>
    </submittedName>
</protein>
<dbReference type="Proteomes" id="UP000324222">
    <property type="component" value="Unassembled WGS sequence"/>
</dbReference>
<proteinExistence type="predicted"/>
<dbReference type="EMBL" id="VSRR010132503">
    <property type="protein sequence ID" value="MPD02652.1"/>
    <property type="molecule type" value="Genomic_DNA"/>
</dbReference>
<name>A0A5B7JXC2_PORTR</name>
<dbReference type="AlphaFoldDB" id="A0A5B7JXC2"/>
<organism evidence="1 2">
    <name type="scientific">Portunus trituberculatus</name>
    <name type="common">Swimming crab</name>
    <name type="synonym">Neptunus trituberculatus</name>
    <dbReference type="NCBI Taxonomy" id="210409"/>
    <lineage>
        <taxon>Eukaryota</taxon>
        <taxon>Metazoa</taxon>
        <taxon>Ecdysozoa</taxon>
        <taxon>Arthropoda</taxon>
        <taxon>Crustacea</taxon>
        <taxon>Multicrustacea</taxon>
        <taxon>Malacostraca</taxon>
        <taxon>Eumalacostraca</taxon>
        <taxon>Eucarida</taxon>
        <taxon>Decapoda</taxon>
        <taxon>Pleocyemata</taxon>
        <taxon>Brachyura</taxon>
        <taxon>Eubrachyura</taxon>
        <taxon>Portunoidea</taxon>
        <taxon>Portunidae</taxon>
        <taxon>Portuninae</taxon>
        <taxon>Portunus</taxon>
    </lineage>
</organism>
<reference evidence="1 2" key="1">
    <citation type="submission" date="2019-05" db="EMBL/GenBank/DDBJ databases">
        <title>Another draft genome of Portunus trituberculatus and its Hox gene families provides insights of decapod evolution.</title>
        <authorList>
            <person name="Jeong J.-H."/>
            <person name="Song I."/>
            <person name="Kim S."/>
            <person name="Choi T."/>
            <person name="Kim D."/>
            <person name="Ryu S."/>
            <person name="Kim W."/>
        </authorList>
    </citation>
    <scope>NUCLEOTIDE SEQUENCE [LARGE SCALE GENOMIC DNA]</scope>
    <source>
        <tissue evidence="1">Muscle</tissue>
    </source>
</reference>
<accession>A0A5B7JXC2</accession>
<sequence length="63" mass="7048">MTPMLPVPPCPSTFLLRCTQIGVTEGCHSVGSPLCRIAEAWQPSRVRYIVMRCSPLRHAETHE</sequence>
<evidence type="ECO:0000313" key="1">
    <source>
        <dbReference type="EMBL" id="MPD02652.1"/>
    </source>
</evidence>
<keyword evidence="2" id="KW-1185">Reference proteome</keyword>
<comment type="caution">
    <text evidence="1">The sequence shown here is derived from an EMBL/GenBank/DDBJ whole genome shotgun (WGS) entry which is preliminary data.</text>
</comment>
<gene>
    <name evidence="1" type="ORF">E2C01_098248</name>
</gene>